<name>U6SSK9_9BACI</name>
<dbReference type="InterPro" id="IPR023214">
    <property type="entry name" value="HAD_sf"/>
</dbReference>
<evidence type="ECO:0000313" key="4">
    <source>
        <dbReference type="Proteomes" id="UP000017170"/>
    </source>
</evidence>
<dbReference type="GO" id="GO:0016787">
    <property type="term" value="F:hydrolase activity"/>
    <property type="evidence" value="ECO:0007669"/>
    <property type="project" value="UniProtKB-KW"/>
</dbReference>
<dbReference type="Gene3D" id="3.40.50.1000">
    <property type="entry name" value="HAD superfamily/HAD-like"/>
    <property type="match status" value="1"/>
</dbReference>
<dbReference type="SFLD" id="SFLDS00003">
    <property type="entry name" value="Haloacid_Dehalogenase"/>
    <property type="match status" value="1"/>
</dbReference>
<dbReference type="CDD" id="cd04302">
    <property type="entry name" value="HAD_5NT"/>
    <property type="match status" value="1"/>
</dbReference>
<dbReference type="GO" id="GO:0004713">
    <property type="term" value="F:protein tyrosine kinase activity"/>
    <property type="evidence" value="ECO:0007669"/>
    <property type="project" value="TreeGrafter"/>
</dbReference>
<dbReference type="GO" id="GO:0005829">
    <property type="term" value="C:cytosol"/>
    <property type="evidence" value="ECO:0007669"/>
    <property type="project" value="TreeGrafter"/>
</dbReference>
<dbReference type="Gene3D" id="1.10.150.240">
    <property type="entry name" value="Putative phosphatase, domain 2"/>
    <property type="match status" value="1"/>
</dbReference>
<comment type="caution">
    <text evidence="3">The sequence shown here is derived from an EMBL/GenBank/DDBJ whole genome shotgun (WGS) entry which is preliminary data.</text>
</comment>
<evidence type="ECO:0000313" key="3">
    <source>
        <dbReference type="EMBL" id="ERN53641.1"/>
    </source>
</evidence>
<reference evidence="3 4" key="1">
    <citation type="journal article" date="2013" name="Genome Announc.">
        <title>Genome Sequence of the Extreme Obligate Alkaliphile Bacillus marmarensis Strain DSM 21297.</title>
        <authorList>
            <person name="Wernick D.G."/>
            <person name="Choi K.Y."/>
            <person name="Tat C.A."/>
            <person name="Lafontaine Rivera J.G."/>
            <person name="Liao J.C."/>
        </authorList>
    </citation>
    <scope>NUCLEOTIDE SEQUENCE [LARGE SCALE GENOMIC DNA]</scope>
    <source>
        <strain evidence="3 4">DSM 21297</strain>
    </source>
</reference>
<dbReference type="SFLD" id="SFLDG01129">
    <property type="entry name" value="C1.5:_HAD__Beta-PGM__Phosphata"/>
    <property type="match status" value="1"/>
</dbReference>
<dbReference type="PANTHER" id="PTHR43434">
    <property type="entry name" value="PHOSPHOGLYCOLATE PHOSPHATASE"/>
    <property type="match status" value="1"/>
</dbReference>
<evidence type="ECO:0000256" key="1">
    <source>
        <dbReference type="ARBA" id="ARBA00022801"/>
    </source>
</evidence>
<dbReference type="SUPFAM" id="SSF56784">
    <property type="entry name" value="HAD-like"/>
    <property type="match status" value="1"/>
</dbReference>
<dbReference type="PANTHER" id="PTHR43434:SF20">
    <property type="entry name" value="5'-NUCLEOTIDASE"/>
    <property type="match status" value="1"/>
</dbReference>
<keyword evidence="2" id="KW-0460">Magnesium</keyword>
<dbReference type="InterPro" id="IPR036412">
    <property type="entry name" value="HAD-like_sf"/>
</dbReference>
<organism evidence="3 4">
    <name type="scientific">Alkalihalophilus marmarensis DSM 21297</name>
    <dbReference type="NCBI Taxonomy" id="1188261"/>
    <lineage>
        <taxon>Bacteria</taxon>
        <taxon>Bacillati</taxon>
        <taxon>Bacillota</taxon>
        <taxon>Bacilli</taxon>
        <taxon>Bacillales</taxon>
        <taxon>Bacillaceae</taxon>
        <taxon>Alkalihalophilus</taxon>
    </lineage>
</organism>
<dbReference type="InterPro" id="IPR023198">
    <property type="entry name" value="PGP-like_dom2"/>
</dbReference>
<keyword evidence="4" id="KW-1185">Reference proteome</keyword>
<dbReference type="InterPro" id="IPR050155">
    <property type="entry name" value="HAD-like_hydrolase_sf"/>
</dbReference>
<dbReference type="InterPro" id="IPR041492">
    <property type="entry name" value="HAD_2"/>
</dbReference>
<keyword evidence="1" id="KW-0378">Hydrolase</keyword>
<gene>
    <name evidence="3" type="ORF">A33I_10570</name>
</gene>
<accession>U6SSK9</accession>
<proteinExistence type="predicted"/>
<protein>
    <submittedName>
        <fullName evidence="3">5'-nucleotidase</fullName>
    </submittedName>
</protein>
<dbReference type="AlphaFoldDB" id="U6SSK9"/>
<evidence type="ECO:0000256" key="2">
    <source>
        <dbReference type="ARBA" id="ARBA00022842"/>
    </source>
</evidence>
<sequence>MNPYKIVLFDLDGTLSDPKAGITKSVQYALEKMNKAVPDEEELKPFIGPPLHVSFSEYCGFNEWQTQMAIDYYRERFKRAGMYENELYADVPHLLHTLNDQRIKLIVATSKPTVFAEKILKYFAIDHYFELIVGSQLDGSRSSKAEIIQFILNCYPDCELDDFVMIGDREHDLIGANQIGIDSIAVTYGYGSFEELTACHPMYLAESVEEVKEILVGRPLKQKRKGDMLDESCPF</sequence>
<dbReference type="PATRIC" id="fig|1188261.3.peg.1484"/>
<dbReference type="EMBL" id="ATAE01000020">
    <property type="protein sequence ID" value="ERN53641.1"/>
    <property type="molecule type" value="Genomic_DNA"/>
</dbReference>
<dbReference type="RefSeq" id="WP_022627808.1">
    <property type="nucleotide sequence ID" value="NZ_ATAE01000020.1"/>
</dbReference>
<dbReference type="Proteomes" id="UP000017170">
    <property type="component" value="Unassembled WGS sequence"/>
</dbReference>
<dbReference type="Pfam" id="PF13419">
    <property type="entry name" value="HAD_2"/>
    <property type="match status" value="1"/>
</dbReference>